<feature type="chain" id="PRO_5011578012" evidence="2">
    <location>
        <begin position="26"/>
        <end position="113"/>
    </location>
</feature>
<accession>A0A1I2SAZ0</accession>
<feature type="domain" description="Excalibur calcium-binding" evidence="3">
    <location>
        <begin position="28"/>
        <end position="65"/>
    </location>
</feature>
<keyword evidence="7" id="KW-1185">Reference proteome</keyword>
<feature type="compositionally biased region" description="Basic and acidic residues" evidence="1">
    <location>
        <begin position="46"/>
        <end position="60"/>
    </location>
</feature>
<reference evidence="5 6" key="1">
    <citation type="submission" date="2016-10" db="EMBL/GenBank/DDBJ databases">
        <authorList>
            <person name="de Groot N.N."/>
        </authorList>
    </citation>
    <scope>NUCLEOTIDE SEQUENCE [LARGE SCALE GENOMIC DNA]</scope>
    <source>
        <strain evidence="5 6">CPCC 202808</strain>
    </source>
</reference>
<evidence type="ECO:0000313" key="7">
    <source>
        <dbReference type="Proteomes" id="UP000533017"/>
    </source>
</evidence>
<gene>
    <name evidence="4" type="ORF">FHR37_005954</name>
    <name evidence="5" type="ORF">SAMN05421678_106114</name>
</gene>
<dbReference type="EMBL" id="JACBZA010000001">
    <property type="protein sequence ID" value="NYH87103.1"/>
    <property type="molecule type" value="Genomic_DNA"/>
</dbReference>
<dbReference type="AlphaFoldDB" id="A0A1I2SAZ0"/>
<dbReference type="RefSeq" id="WP_092883345.1">
    <property type="nucleotide sequence ID" value="NZ_FOOI01000006.1"/>
</dbReference>
<dbReference type="SMART" id="SM00894">
    <property type="entry name" value="Excalibur"/>
    <property type="match status" value="1"/>
</dbReference>
<evidence type="ECO:0000256" key="1">
    <source>
        <dbReference type="SAM" id="MobiDB-lite"/>
    </source>
</evidence>
<sequence length="113" mass="11801">MYKKIAAVLATFVLATLGVVGIATADTDKYDCEDFSTQQEAQTVLEQDRSDPYGLDRDNDGIACETLPSGGSNSGHSSKDNGNDNSRDNSDDADDNGGIRMPSLIHTGGGATA</sequence>
<evidence type="ECO:0000313" key="4">
    <source>
        <dbReference type="EMBL" id="NYH87103.1"/>
    </source>
</evidence>
<keyword evidence="2" id="KW-0732">Signal</keyword>
<evidence type="ECO:0000313" key="6">
    <source>
        <dbReference type="Proteomes" id="UP000199052"/>
    </source>
</evidence>
<feature type="region of interest" description="Disordered" evidence="1">
    <location>
        <begin position="42"/>
        <end position="113"/>
    </location>
</feature>
<dbReference type="Pfam" id="PF05901">
    <property type="entry name" value="Excalibur"/>
    <property type="match status" value="1"/>
</dbReference>
<dbReference type="Proteomes" id="UP000199052">
    <property type="component" value="Unassembled WGS sequence"/>
</dbReference>
<dbReference type="STRING" id="504797.SAMN05421678_106114"/>
<reference evidence="4 7" key="2">
    <citation type="submission" date="2020-07" db="EMBL/GenBank/DDBJ databases">
        <title>Sequencing the genomes of 1000 actinobacteria strains.</title>
        <authorList>
            <person name="Klenk H.-P."/>
        </authorList>
    </citation>
    <scope>NUCLEOTIDE SEQUENCE [LARGE SCALE GENOMIC DNA]</scope>
    <source>
        <strain evidence="4 7">DSM 45117</strain>
    </source>
</reference>
<evidence type="ECO:0000256" key="2">
    <source>
        <dbReference type="SAM" id="SignalP"/>
    </source>
</evidence>
<feature type="compositionally biased region" description="Basic and acidic residues" evidence="1">
    <location>
        <begin position="77"/>
        <end position="90"/>
    </location>
</feature>
<proteinExistence type="predicted"/>
<feature type="signal peptide" evidence="2">
    <location>
        <begin position="1"/>
        <end position="25"/>
    </location>
</feature>
<dbReference type="Proteomes" id="UP000533017">
    <property type="component" value="Unassembled WGS sequence"/>
</dbReference>
<organism evidence="5 6">
    <name type="scientific">Actinopolymorpha cephalotaxi</name>
    <dbReference type="NCBI Taxonomy" id="504797"/>
    <lineage>
        <taxon>Bacteria</taxon>
        <taxon>Bacillati</taxon>
        <taxon>Actinomycetota</taxon>
        <taxon>Actinomycetes</taxon>
        <taxon>Propionibacteriales</taxon>
        <taxon>Actinopolymorphaceae</taxon>
        <taxon>Actinopolymorpha</taxon>
    </lineage>
</organism>
<evidence type="ECO:0000259" key="3">
    <source>
        <dbReference type="SMART" id="SM00894"/>
    </source>
</evidence>
<protein>
    <submittedName>
        <fullName evidence="5">Excalibur calcium-binding domain-containing protein</fullName>
    </submittedName>
</protein>
<dbReference type="InterPro" id="IPR008613">
    <property type="entry name" value="Excalibur_Ca-bd_domain"/>
</dbReference>
<dbReference type="EMBL" id="FOOI01000006">
    <property type="protein sequence ID" value="SFG48057.1"/>
    <property type="molecule type" value="Genomic_DNA"/>
</dbReference>
<dbReference type="OrthoDB" id="6048299at2"/>
<name>A0A1I2SAZ0_9ACTN</name>
<evidence type="ECO:0000313" key="5">
    <source>
        <dbReference type="EMBL" id="SFG48057.1"/>
    </source>
</evidence>